<reference evidence="1 2" key="1">
    <citation type="journal article" date="2016" name="Nat. Commun.">
        <title>Thousands of microbial genomes shed light on interconnected biogeochemical processes in an aquifer system.</title>
        <authorList>
            <person name="Anantharaman K."/>
            <person name="Brown C.T."/>
            <person name="Hug L.A."/>
            <person name="Sharon I."/>
            <person name="Castelle C.J."/>
            <person name="Probst A.J."/>
            <person name="Thomas B.C."/>
            <person name="Singh A."/>
            <person name="Wilkins M.J."/>
            <person name="Karaoz U."/>
            <person name="Brodie E.L."/>
            <person name="Williams K.H."/>
            <person name="Hubbard S.S."/>
            <person name="Banfield J.F."/>
        </authorList>
    </citation>
    <scope>NUCLEOTIDE SEQUENCE [LARGE SCALE GENOMIC DNA]</scope>
</reference>
<organism evidence="1 2">
    <name type="scientific">Candidatus Curtissbacteria bacterium RIFCSPHIGHO2_01_FULL_41_13</name>
    <dbReference type="NCBI Taxonomy" id="1797745"/>
    <lineage>
        <taxon>Bacteria</taxon>
        <taxon>Candidatus Curtissiibacteriota</taxon>
    </lineage>
</organism>
<gene>
    <name evidence="1" type="ORF">A2696_00970</name>
</gene>
<evidence type="ECO:0008006" key="3">
    <source>
        <dbReference type="Google" id="ProtNLM"/>
    </source>
</evidence>
<name>A0A1F5G173_9BACT</name>
<dbReference type="Proteomes" id="UP000177069">
    <property type="component" value="Unassembled WGS sequence"/>
</dbReference>
<evidence type="ECO:0000313" key="2">
    <source>
        <dbReference type="Proteomes" id="UP000177069"/>
    </source>
</evidence>
<dbReference type="EMBL" id="MFBA01000022">
    <property type="protein sequence ID" value="OGD85585.1"/>
    <property type="molecule type" value="Genomic_DNA"/>
</dbReference>
<accession>A0A1F5G173</accession>
<evidence type="ECO:0000313" key="1">
    <source>
        <dbReference type="EMBL" id="OGD85585.1"/>
    </source>
</evidence>
<sequence>MNERTRTLPSPEQLLSDQKSALETFFGQEALPPEPPKALMEFVERANEQGFTFELYFEPNVVFTKDANYPGWRVKPDTWFWEQIREGNILADAAVLSGRWAAMEAIQKPEYDGGKQLHENDSLAPILERLRKEGKITIPDWCSLIPSTSRFGISFDEITKYVVPEFAQVTQIEAEQAQVPPYIAFNFRGNVAHPEWGETNTWERFADSFGGGSRLVGGRRVRGGLAYVGYGWRGVRSDCVGFRLRVVSSSK</sequence>
<dbReference type="AlphaFoldDB" id="A0A1F5G173"/>
<proteinExistence type="predicted"/>
<comment type="caution">
    <text evidence="1">The sequence shown here is derived from an EMBL/GenBank/DDBJ whole genome shotgun (WGS) entry which is preliminary data.</text>
</comment>
<protein>
    <recommendedName>
        <fullName evidence="3">Sulfatase-modifying factor enzyme domain-containing protein</fullName>
    </recommendedName>
</protein>